<protein>
    <submittedName>
        <fullName evidence="2">Uncharacterized protein</fullName>
    </submittedName>
</protein>
<reference evidence="3" key="1">
    <citation type="journal article" date="2011" name="Nature">
        <title>Genome sequence and analysis of the tuber crop potato.</title>
        <authorList>
            <consortium name="The Potato Genome Sequencing Consortium"/>
        </authorList>
    </citation>
    <scope>NUCLEOTIDE SEQUENCE [LARGE SCALE GENOMIC DNA]</scope>
    <source>
        <strain evidence="3">cv. DM1-3 516 R44</strain>
    </source>
</reference>
<dbReference type="Gramene" id="PGSC0003DMT400017371">
    <property type="protein sequence ID" value="PGSC0003DMT400017371"/>
    <property type="gene ID" value="PGSC0003DMG400006757"/>
</dbReference>
<dbReference type="OrthoDB" id="1921208at2759"/>
<feature type="chain" id="PRO_5004012514" evidence="1">
    <location>
        <begin position="23"/>
        <end position="54"/>
    </location>
</feature>
<evidence type="ECO:0000256" key="1">
    <source>
        <dbReference type="SAM" id="SignalP"/>
    </source>
</evidence>
<gene>
    <name evidence="2" type="primary">LOC102602584</name>
</gene>
<keyword evidence="1" id="KW-0732">Signal</keyword>
<keyword evidence="3" id="KW-1185">Reference proteome</keyword>
<dbReference type="ExpressionAtlas" id="M1A8U7">
    <property type="expression patterns" value="baseline"/>
</dbReference>
<dbReference type="Proteomes" id="UP000011115">
    <property type="component" value="Unassembled WGS sequence"/>
</dbReference>
<dbReference type="AlphaFoldDB" id="M1A8U7"/>
<sequence length="54" mass="5880">MSMLWFITTLAITAFICSSAYAYDNNPLQDICVAVNDSHASGKSSFYILIGNEA</sequence>
<dbReference type="HOGENOM" id="CLU_3054116_0_0_1"/>
<accession>M1A8U7</accession>
<reference evidence="2" key="2">
    <citation type="submission" date="2015-06" db="UniProtKB">
        <authorList>
            <consortium name="EnsemblPlants"/>
        </authorList>
    </citation>
    <scope>IDENTIFICATION</scope>
    <source>
        <strain evidence="2">DM1-3 516 R44</strain>
    </source>
</reference>
<name>M1A8U7_SOLTU</name>
<feature type="signal peptide" evidence="1">
    <location>
        <begin position="1"/>
        <end position="22"/>
    </location>
</feature>
<evidence type="ECO:0000313" key="3">
    <source>
        <dbReference type="Proteomes" id="UP000011115"/>
    </source>
</evidence>
<proteinExistence type="predicted"/>
<evidence type="ECO:0000313" key="2">
    <source>
        <dbReference type="EnsemblPlants" id="PGSC0003DMT400017371"/>
    </source>
</evidence>
<organism evidence="2 3">
    <name type="scientific">Solanum tuberosum</name>
    <name type="common">Potato</name>
    <dbReference type="NCBI Taxonomy" id="4113"/>
    <lineage>
        <taxon>Eukaryota</taxon>
        <taxon>Viridiplantae</taxon>
        <taxon>Streptophyta</taxon>
        <taxon>Embryophyta</taxon>
        <taxon>Tracheophyta</taxon>
        <taxon>Spermatophyta</taxon>
        <taxon>Magnoliopsida</taxon>
        <taxon>eudicotyledons</taxon>
        <taxon>Gunneridae</taxon>
        <taxon>Pentapetalae</taxon>
        <taxon>asterids</taxon>
        <taxon>lamiids</taxon>
        <taxon>Solanales</taxon>
        <taxon>Solanaceae</taxon>
        <taxon>Solanoideae</taxon>
        <taxon>Solaneae</taxon>
        <taxon>Solanum</taxon>
    </lineage>
</organism>
<dbReference type="EnsemblPlants" id="PGSC0003DMT400017371">
    <property type="protein sequence ID" value="PGSC0003DMT400017371"/>
    <property type="gene ID" value="PGSC0003DMG400006757"/>
</dbReference>